<evidence type="ECO:0000256" key="10">
    <source>
        <dbReference type="RuleBase" id="RU366074"/>
    </source>
</evidence>
<dbReference type="InterPro" id="IPR036291">
    <property type="entry name" value="NAD(P)-bd_dom_sf"/>
</dbReference>
<dbReference type="PROSITE" id="PS00061">
    <property type="entry name" value="ADH_SHORT"/>
    <property type="match status" value="1"/>
</dbReference>
<evidence type="ECO:0000256" key="7">
    <source>
        <dbReference type="ARBA" id="ARBA00048508"/>
    </source>
</evidence>
<dbReference type="EC" id="1.1.1.100" evidence="3 10"/>
<proteinExistence type="inferred from homology"/>
<evidence type="ECO:0000256" key="8">
    <source>
        <dbReference type="PIRSR" id="PIRSR611284-1"/>
    </source>
</evidence>
<dbReference type="InterPro" id="IPR011284">
    <property type="entry name" value="3oxo_ACP_reduc"/>
</dbReference>
<dbReference type="FunFam" id="3.40.50.720:FF:000115">
    <property type="entry name" value="3-oxoacyl-[acyl-carrier-protein] reductase FabG"/>
    <property type="match status" value="1"/>
</dbReference>
<reference evidence="12" key="1">
    <citation type="submission" date="2020-11" db="EMBL/GenBank/DDBJ databases">
        <title>Halonatronomonas betainensis gen. nov., sp. nov. a novel haloalkaliphilic representative of the family Halanaerobiacae capable of betaine degradation.</title>
        <authorList>
            <person name="Boltyanskaya Y."/>
            <person name="Kevbrin V."/>
            <person name="Detkova E."/>
            <person name="Grouzdev D.S."/>
            <person name="Koziaeva V."/>
            <person name="Zhilina T."/>
        </authorList>
    </citation>
    <scope>NUCLEOTIDE SEQUENCE</scope>
    <source>
        <strain evidence="12">Z-7014</strain>
    </source>
</reference>
<dbReference type="GO" id="GO:0008202">
    <property type="term" value="P:steroid metabolic process"/>
    <property type="evidence" value="ECO:0007669"/>
    <property type="project" value="UniProtKB-KW"/>
</dbReference>
<feature type="domain" description="Ketoreductase" evidence="11">
    <location>
        <begin position="7"/>
        <end position="195"/>
    </location>
</feature>
<protein>
    <recommendedName>
        <fullName evidence="3 10">3-oxoacyl-[acyl-carrier-protein] reductase</fullName>
        <ecNumber evidence="3 10">1.1.1.100</ecNumber>
    </recommendedName>
</protein>
<keyword evidence="10" id="KW-0443">Lipid metabolism</keyword>
<feature type="binding site" evidence="9">
    <location>
        <begin position="13"/>
        <end position="16"/>
    </location>
    <ligand>
        <name>NADP(+)</name>
        <dbReference type="ChEBI" id="CHEBI:58349"/>
    </ligand>
</feature>
<dbReference type="AlphaFoldDB" id="A0A931AQR4"/>
<dbReference type="NCBIfam" id="NF009464">
    <property type="entry name" value="PRK12824.1"/>
    <property type="match status" value="1"/>
</dbReference>
<dbReference type="NCBIfam" id="NF009466">
    <property type="entry name" value="PRK12826.1-2"/>
    <property type="match status" value="1"/>
</dbReference>
<dbReference type="SMART" id="SM00822">
    <property type="entry name" value="PKS_KR"/>
    <property type="match status" value="1"/>
</dbReference>
<evidence type="ECO:0000256" key="1">
    <source>
        <dbReference type="ARBA" id="ARBA00005194"/>
    </source>
</evidence>
<dbReference type="Proteomes" id="UP000621436">
    <property type="component" value="Unassembled WGS sequence"/>
</dbReference>
<keyword evidence="10" id="KW-0275">Fatty acid biosynthesis</keyword>
<keyword evidence="10" id="KW-0276">Fatty acid metabolism</keyword>
<evidence type="ECO:0000256" key="2">
    <source>
        <dbReference type="ARBA" id="ARBA00006484"/>
    </source>
</evidence>
<keyword evidence="13" id="KW-1185">Reference proteome</keyword>
<dbReference type="InterPro" id="IPR020904">
    <property type="entry name" value="Sc_DH/Rdtase_CS"/>
</dbReference>
<feature type="binding site" evidence="9">
    <location>
        <position position="192"/>
    </location>
    <ligand>
        <name>NADP(+)</name>
        <dbReference type="ChEBI" id="CHEBI:58349"/>
    </ligand>
</feature>
<name>A0A931AQR4_9FIRM</name>
<organism evidence="12 13">
    <name type="scientific">Halonatronomonas betaini</name>
    <dbReference type="NCBI Taxonomy" id="2778430"/>
    <lineage>
        <taxon>Bacteria</taxon>
        <taxon>Bacillati</taxon>
        <taxon>Bacillota</taxon>
        <taxon>Clostridia</taxon>
        <taxon>Halanaerobiales</taxon>
        <taxon>Halarsenatibacteraceae</taxon>
        <taxon>Halonatronomonas</taxon>
    </lineage>
</organism>
<dbReference type="GO" id="GO:0006633">
    <property type="term" value="P:fatty acid biosynthetic process"/>
    <property type="evidence" value="ECO:0007669"/>
    <property type="project" value="UniProtKB-KW"/>
</dbReference>
<dbReference type="InterPro" id="IPR002347">
    <property type="entry name" value="SDR_fam"/>
</dbReference>
<keyword evidence="4 9" id="KW-0521">NADP</keyword>
<evidence type="ECO:0000256" key="6">
    <source>
        <dbReference type="ARBA" id="ARBA00023221"/>
    </source>
</evidence>
<dbReference type="InterPro" id="IPR057326">
    <property type="entry name" value="KR_dom"/>
</dbReference>
<comment type="caution">
    <text evidence="12">The sequence shown here is derived from an EMBL/GenBank/DDBJ whole genome shotgun (WGS) entry which is preliminary data.</text>
</comment>
<evidence type="ECO:0000256" key="9">
    <source>
        <dbReference type="PIRSR" id="PIRSR611284-2"/>
    </source>
</evidence>
<keyword evidence="5 10" id="KW-0560">Oxidoreductase</keyword>
<evidence type="ECO:0000256" key="4">
    <source>
        <dbReference type="ARBA" id="ARBA00022857"/>
    </source>
</evidence>
<dbReference type="NCBIfam" id="NF005559">
    <property type="entry name" value="PRK07231.1"/>
    <property type="match status" value="1"/>
</dbReference>
<dbReference type="PRINTS" id="PR00080">
    <property type="entry name" value="SDRFAMILY"/>
</dbReference>
<keyword evidence="10" id="KW-0444">Lipid biosynthesis</keyword>
<comment type="subunit">
    <text evidence="10">Homotetramer.</text>
</comment>
<evidence type="ECO:0000259" key="11">
    <source>
        <dbReference type="SMART" id="SM00822"/>
    </source>
</evidence>
<dbReference type="PANTHER" id="PTHR42879:SF2">
    <property type="entry name" value="3-OXOACYL-[ACYL-CARRIER-PROTEIN] REDUCTASE FABG"/>
    <property type="match status" value="1"/>
</dbReference>
<gene>
    <name evidence="12" type="primary">fabG</name>
    <name evidence="12" type="ORF">I0Q91_06775</name>
</gene>
<dbReference type="Gene3D" id="3.40.50.720">
    <property type="entry name" value="NAD(P)-binding Rossmann-like Domain"/>
    <property type="match status" value="1"/>
</dbReference>
<dbReference type="InterPro" id="IPR050259">
    <property type="entry name" value="SDR"/>
</dbReference>
<dbReference type="Pfam" id="PF13561">
    <property type="entry name" value="adh_short_C2"/>
    <property type="match status" value="1"/>
</dbReference>
<evidence type="ECO:0000313" key="12">
    <source>
        <dbReference type="EMBL" id="MBF8436772.1"/>
    </source>
</evidence>
<accession>A0A931AQR4</accession>
<comment type="similarity">
    <text evidence="2 10">Belongs to the short-chain dehydrogenases/reductases (SDR) family.</text>
</comment>
<feature type="binding site" evidence="9">
    <location>
        <position position="94"/>
    </location>
    <ligand>
        <name>NADP(+)</name>
        <dbReference type="ChEBI" id="CHEBI:58349"/>
    </ligand>
</feature>
<evidence type="ECO:0000313" key="13">
    <source>
        <dbReference type="Proteomes" id="UP000621436"/>
    </source>
</evidence>
<dbReference type="GO" id="GO:0004316">
    <property type="term" value="F:3-oxoacyl-[acyl-carrier-protein] reductase (NADPH) activity"/>
    <property type="evidence" value="ECO:0007669"/>
    <property type="project" value="UniProtKB-UniRule"/>
</dbReference>
<dbReference type="PRINTS" id="PR00081">
    <property type="entry name" value="GDHRDH"/>
</dbReference>
<dbReference type="RefSeq" id="WP_270453684.1">
    <property type="nucleotide sequence ID" value="NZ_JADPIE010000003.1"/>
</dbReference>
<dbReference type="EMBL" id="JADPIE010000003">
    <property type="protein sequence ID" value="MBF8436772.1"/>
    <property type="molecule type" value="Genomic_DNA"/>
</dbReference>
<sequence length="251" mass="26862">MINLNGKSAIITGSSRGIGAATAFKLAEFGANIVINHSSDNSKDRAEEIAESIKDKFDIEVIVIQADVSEKEEAEKLINESLQKFETIDILVNNAGINRDGLLMRMKPEEWQQVIDVNLTGIFNVCNAVIRPMMKARAGKIINMSSIVGITGNAGQTNYSASKAGIIGFTKSLAQEVASRGITVNAVAPGLISTEMTDEMPEKALNKMKENIPLNRSGDPEEIANTVAFLASDLSSYITGEVIKVTGGLGM</sequence>
<feature type="binding site" evidence="9">
    <location>
        <begin position="159"/>
        <end position="163"/>
    </location>
    <ligand>
        <name>NADP(+)</name>
        <dbReference type="ChEBI" id="CHEBI:58349"/>
    </ligand>
</feature>
<dbReference type="CDD" id="cd05333">
    <property type="entry name" value="BKR_SDR_c"/>
    <property type="match status" value="1"/>
</dbReference>
<comment type="function">
    <text evidence="10">Catalyzes the NADPH-dependent reduction of beta-ketoacyl-ACP substrates to beta-hydroxyacyl-ACP products, the first reductive step in the elongation cycle of fatty acid biosynthesis.</text>
</comment>
<dbReference type="NCBIfam" id="TIGR01830">
    <property type="entry name" value="3oxo_ACP_reduc"/>
    <property type="match status" value="1"/>
</dbReference>
<dbReference type="SUPFAM" id="SSF51735">
    <property type="entry name" value="NAD(P)-binding Rossmann-fold domains"/>
    <property type="match status" value="1"/>
</dbReference>
<keyword evidence="6" id="KW-0753">Steroid metabolism</keyword>
<feature type="active site" description="Proton acceptor" evidence="8">
    <location>
        <position position="159"/>
    </location>
</feature>
<evidence type="ECO:0000256" key="3">
    <source>
        <dbReference type="ARBA" id="ARBA00012948"/>
    </source>
</evidence>
<comment type="pathway">
    <text evidence="1 10">Lipid metabolism; fatty acid biosynthesis.</text>
</comment>
<evidence type="ECO:0000256" key="5">
    <source>
        <dbReference type="ARBA" id="ARBA00023002"/>
    </source>
</evidence>
<comment type="catalytic activity">
    <reaction evidence="7 10">
        <text>a (3R)-hydroxyacyl-[ACP] + NADP(+) = a 3-oxoacyl-[ACP] + NADPH + H(+)</text>
        <dbReference type="Rhea" id="RHEA:17397"/>
        <dbReference type="Rhea" id="RHEA-COMP:9916"/>
        <dbReference type="Rhea" id="RHEA-COMP:9945"/>
        <dbReference type="ChEBI" id="CHEBI:15378"/>
        <dbReference type="ChEBI" id="CHEBI:57783"/>
        <dbReference type="ChEBI" id="CHEBI:58349"/>
        <dbReference type="ChEBI" id="CHEBI:78776"/>
        <dbReference type="ChEBI" id="CHEBI:78827"/>
        <dbReference type="EC" id="1.1.1.100"/>
    </reaction>
</comment>
<dbReference type="GO" id="GO:0051287">
    <property type="term" value="F:NAD binding"/>
    <property type="evidence" value="ECO:0007669"/>
    <property type="project" value="UniProtKB-UniRule"/>
</dbReference>
<dbReference type="PANTHER" id="PTHR42879">
    <property type="entry name" value="3-OXOACYL-(ACYL-CARRIER-PROTEIN) REDUCTASE"/>
    <property type="match status" value="1"/>
</dbReference>